<dbReference type="Gene3D" id="3.40.640.10">
    <property type="entry name" value="Type I PLP-dependent aspartate aminotransferase-like (Major domain)"/>
    <property type="match status" value="1"/>
</dbReference>
<dbReference type="GO" id="GO:0008483">
    <property type="term" value="F:transaminase activity"/>
    <property type="evidence" value="ECO:0007669"/>
    <property type="project" value="UniProtKB-KW"/>
</dbReference>
<dbReference type="InterPro" id="IPR036388">
    <property type="entry name" value="WH-like_DNA-bd_sf"/>
</dbReference>
<evidence type="ECO:0000313" key="9">
    <source>
        <dbReference type="Proteomes" id="UP000325161"/>
    </source>
</evidence>
<dbReference type="SMART" id="SM00345">
    <property type="entry name" value="HTH_GNTR"/>
    <property type="match status" value="1"/>
</dbReference>
<comment type="similarity">
    <text evidence="1">In the C-terminal section; belongs to the class-I pyridoxal-phosphate-dependent aminotransferase family.</text>
</comment>
<dbReference type="RefSeq" id="WP_148818038.1">
    <property type="nucleotide sequence ID" value="NZ_CP043046.1"/>
</dbReference>
<dbReference type="AlphaFoldDB" id="A0A5C0B777"/>
<dbReference type="GO" id="GO:0003700">
    <property type="term" value="F:DNA-binding transcription factor activity"/>
    <property type="evidence" value="ECO:0007669"/>
    <property type="project" value="InterPro"/>
</dbReference>
<reference evidence="8 9" key="1">
    <citation type="submission" date="2019-08" db="EMBL/GenBank/DDBJ databases">
        <title>Amphibian skin-associated Pigmentiphaga: genome sequence and occurrence across geography and hosts.</title>
        <authorList>
            <person name="Bletz M.C."/>
            <person name="Bunk B."/>
            <person name="Sproeer C."/>
            <person name="Biwer P."/>
            <person name="Reiter S."/>
            <person name="Rabemananjara F.C.E."/>
            <person name="Schulz S."/>
            <person name="Overmann J."/>
            <person name="Vences M."/>
        </authorList>
    </citation>
    <scope>NUCLEOTIDE SEQUENCE [LARGE SCALE GENOMIC DNA]</scope>
    <source>
        <strain evidence="8 9">Mada1488</strain>
    </source>
</reference>
<keyword evidence="5" id="KW-0804">Transcription</keyword>
<evidence type="ECO:0000256" key="2">
    <source>
        <dbReference type="ARBA" id="ARBA00022898"/>
    </source>
</evidence>
<dbReference type="InterPro" id="IPR036390">
    <property type="entry name" value="WH_DNA-bd_sf"/>
</dbReference>
<evidence type="ECO:0000256" key="3">
    <source>
        <dbReference type="ARBA" id="ARBA00023015"/>
    </source>
</evidence>
<keyword evidence="3" id="KW-0805">Transcription regulation</keyword>
<dbReference type="InterPro" id="IPR051446">
    <property type="entry name" value="HTH_trans_reg/aminotransferase"/>
</dbReference>
<dbReference type="InterPro" id="IPR004839">
    <property type="entry name" value="Aminotransferase_I/II_large"/>
</dbReference>
<dbReference type="PRINTS" id="PR00035">
    <property type="entry name" value="HTHGNTR"/>
</dbReference>
<dbReference type="GO" id="GO:0030170">
    <property type="term" value="F:pyridoxal phosphate binding"/>
    <property type="evidence" value="ECO:0007669"/>
    <property type="project" value="InterPro"/>
</dbReference>
<dbReference type="CDD" id="cd07377">
    <property type="entry name" value="WHTH_GntR"/>
    <property type="match status" value="1"/>
</dbReference>
<dbReference type="Pfam" id="PF00155">
    <property type="entry name" value="Aminotran_1_2"/>
    <property type="match status" value="1"/>
</dbReference>
<dbReference type="InterPro" id="IPR015424">
    <property type="entry name" value="PyrdxlP-dep_Trfase"/>
</dbReference>
<dbReference type="PANTHER" id="PTHR46577:SF1">
    <property type="entry name" value="HTH-TYPE TRANSCRIPTIONAL REGULATORY PROTEIN GABR"/>
    <property type="match status" value="1"/>
</dbReference>
<gene>
    <name evidence="8" type="ORF">FXN63_24045</name>
</gene>
<feature type="compositionally biased region" description="Low complexity" evidence="6">
    <location>
        <begin position="262"/>
        <end position="285"/>
    </location>
</feature>
<keyword evidence="8" id="KW-0032">Aminotransferase</keyword>
<dbReference type="KEGG" id="pacr:FXN63_24045"/>
<dbReference type="Proteomes" id="UP000325161">
    <property type="component" value="Chromosome"/>
</dbReference>
<evidence type="ECO:0000256" key="1">
    <source>
        <dbReference type="ARBA" id="ARBA00005384"/>
    </source>
</evidence>
<dbReference type="SUPFAM" id="SSF46785">
    <property type="entry name" value="Winged helix' DNA-binding domain"/>
    <property type="match status" value="1"/>
</dbReference>
<keyword evidence="2" id="KW-0663">Pyridoxal phosphate</keyword>
<evidence type="ECO:0000259" key="7">
    <source>
        <dbReference type="PROSITE" id="PS50949"/>
    </source>
</evidence>
<dbReference type="PROSITE" id="PS50949">
    <property type="entry name" value="HTH_GNTR"/>
    <property type="match status" value="1"/>
</dbReference>
<proteinExistence type="inferred from homology"/>
<dbReference type="Gene3D" id="1.10.10.10">
    <property type="entry name" value="Winged helix-like DNA-binding domain superfamily/Winged helix DNA-binding domain"/>
    <property type="match status" value="1"/>
</dbReference>
<keyword evidence="8" id="KW-0808">Transferase</keyword>
<dbReference type="InterPro" id="IPR015421">
    <property type="entry name" value="PyrdxlP-dep_Trfase_major"/>
</dbReference>
<keyword evidence="9" id="KW-1185">Reference proteome</keyword>
<sequence length="528" mass="56939">MRPASLSDWLAASLDKQGEEPVYRQLQRHLHEAILSHRLAAGSKLPSSRLLAQELGIARNTVTEVYAHLTVAGYVTSRSGSGTYVAATAPETLAGETPMSDGAVPAPGRALSVRGRRLVDGVGFAPTQWGAFMPGVPDVTEFPSRVWSRLSNRHWRRPAPSLLTYAPSGGHGPLRKVLAEHLRTSRGVRCQPEQIVITTGAHQAIDLAARLLADPGERVWIEEPSYWGIRSVLRSLGLELEARPADGEGMTLPSSVSGLPGGMSSTNSTNSVNGSHGSHGTNSETPPALILLTPSHQYPLGMVMSLARRRAWLDYARQHGSWIIEDDYDSEFRYGSRPLECLQGLDTAGRVIYVGSFSKTLFPGLRIGYVVVPDALVDAFAKGAAELYREGQLQQQAILADFIFEGHLSSHIRRMRGLYGQRRELLKEAVAQRFGNALPVSGDDAGLHLVVDLPPGSDDGAVARAALARGIAVRPLRPYYMNPSDRTGLLLGYACVPDAQIGPAFGILSEVIEPLINDPSTPPAMPTP</sequence>
<dbReference type="GO" id="GO:0003677">
    <property type="term" value="F:DNA binding"/>
    <property type="evidence" value="ECO:0007669"/>
    <property type="project" value="UniProtKB-KW"/>
</dbReference>
<evidence type="ECO:0000256" key="4">
    <source>
        <dbReference type="ARBA" id="ARBA00023125"/>
    </source>
</evidence>
<feature type="domain" description="HTH gntR-type" evidence="7">
    <location>
        <begin position="20"/>
        <end position="88"/>
    </location>
</feature>
<name>A0A5C0B777_9BURK</name>
<dbReference type="OrthoDB" id="9804020at2"/>
<dbReference type="InterPro" id="IPR000524">
    <property type="entry name" value="Tscrpt_reg_HTH_GntR"/>
</dbReference>
<dbReference type="Pfam" id="PF00392">
    <property type="entry name" value="GntR"/>
    <property type="match status" value="1"/>
</dbReference>
<evidence type="ECO:0000313" key="8">
    <source>
        <dbReference type="EMBL" id="QEI08567.1"/>
    </source>
</evidence>
<dbReference type="EMBL" id="CP043046">
    <property type="protein sequence ID" value="QEI08567.1"/>
    <property type="molecule type" value="Genomic_DNA"/>
</dbReference>
<organism evidence="8 9">
    <name type="scientific">Pigmentiphaga aceris</name>
    <dbReference type="NCBI Taxonomy" id="1940612"/>
    <lineage>
        <taxon>Bacteria</taxon>
        <taxon>Pseudomonadati</taxon>
        <taxon>Pseudomonadota</taxon>
        <taxon>Betaproteobacteria</taxon>
        <taxon>Burkholderiales</taxon>
        <taxon>Alcaligenaceae</taxon>
        <taxon>Pigmentiphaga</taxon>
    </lineage>
</organism>
<dbReference type="SUPFAM" id="SSF53383">
    <property type="entry name" value="PLP-dependent transferases"/>
    <property type="match status" value="1"/>
</dbReference>
<evidence type="ECO:0000256" key="6">
    <source>
        <dbReference type="SAM" id="MobiDB-lite"/>
    </source>
</evidence>
<dbReference type="PANTHER" id="PTHR46577">
    <property type="entry name" value="HTH-TYPE TRANSCRIPTIONAL REGULATORY PROTEIN GABR"/>
    <property type="match status" value="1"/>
</dbReference>
<evidence type="ECO:0000256" key="5">
    <source>
        <dbReference type="ARBA" id="ARBA00023163"/>
    </source>
</evidence>
<feature type="region of interest" description="Disordered" evidence="6">
    <location>
        <begin position="245"/>
        <end position="285"/>
    </location>
</feature>
<protein>
    <submittedName>
        <fullName evidence="8">PLP-dependent aminotransferase family protein</fullName>
    </submittedName>
</protein>
<dbReference type="CDD" id="cd00609">
    <property type="entry name" value="AAT_like"/>
    <property type="match status" value="1"/>
</dbReference>
<accession>A0A5C0B777</accession>
<keyword evidence="4" id="KW-0238">DNA-binding</keyword>